<sequence>MASSPVWSKLDDAPHLQKAIVVSEAHNYILEKLRRLAAKDNRPAAMPVGANSYSTLFTFVTRERERIAGSAFSQLSIVAILEGSKEILSMGRHRRFAAGTVIVLPAGWSGDVVNDPDPQSGIYRAIFITFPDQLARRATKAFPPARVASQIDLPLDSLLAAAVHHAGEGIAAGGLPTALIEHRLLEVLMVLGMRGALPGSLETTADAVRALVRWQPDRPWTADLIATELGTSNATLRRRLSREGASLRDVLASERIALATTLLVEDGLSLREAALATGYRSPRRFAGRLRSA</sequence>
<dbReference type="GO" id="GO:0005829">
    <property type="term" value="C:cytosol"/>
    <property type="evidence" value="ECO:0007669"/>
    <property type="project" value="TreeGrafter"/>
</dbReference>
<keyword evidence="1 3" id="KW-0238">DNA-binding</keyword>
<feature type="domain" description="HTH araC/xylS-type" evidence="2">
    <location>
        <begin position="206"/>
        <end position="292"/>
    </location>
</feature>
<dbReference type="Gene3D" id="1.10.10.60">
    <property type="entry name" value="Homeodomain-like"/>
    <property type="match status" value="1"/>
</dbReference>
<dbReference type="GO" id="GO:0000976">
    <property type="term" value="F:transcription cis-regulatory region binding"/>
    <property type="evidence" value="ECO:0007669"/>
    <property type="project" value="TreeGrafter"/>
</dbReference>
<dbReference type="InterPro" id="IPR018060">
    <property type="entry name" value="HTH_AraC"/>
</dbReference>
<dbReference type="EMBL" id="FMAF01000001">
    <property type="protein sequence ID" value="SCB09159.1"/>
    <property type="molecule type" value="Genomic_DNA"/>
</dbReference>
<accession>A0A1C3U106</accession>
<dbReference type="Pfam" id="PF12833">
    <property type="entry name" value="HTH_18"/>
    <property type="match status" value="1"/>
</dbReference>
<dbReference type="AlphaFoldDB" id="A0A1C3U106"/>
<proteinExistence type="predicted"/>
<dbReference type="SMART" id="SM00342">
    <property type="entry name" value="HTH_ARAC"/>
    <property type="match status" value="1"/>
</dbReference>
<dbReference type="PROSITE" id="PS01124">
    <property type="entry name" value="HTH_ARAC_FAMILY_2"/>
    <property type="match status" value="1"/>
</dbReference>
<name>A0A1C3U106_9HYPH</name>
<evidence type="ECO:0000259" key="2">
    <source>
        <dbReference type="PROSITE" id="PS01124"/>
    </source>
</evidence>
<dbReference type="GO" id="GO:0003700">
    <property type="term" value="F:DNA-binding transcription factor activity"/>
    <property type="evidence" value="ECO:0007669"/>
    <property type="project" value="InterPro"/>
</dbReference>
<evidence type="ECO:0000256" key="1">
    <source>
        <dbReference type="ARBA" id="ARBA00023125"/>
    </source>
</evidence>
<dbReference type="Proteomes" id="UP000199205">
    <property type="component" value="Unassembled WGS sequence"/>
</dbReference>
<gene>
    <name evidence="3" type="ORF">GA0061101_101320</name>
</gene>
<evidence type="ECO:0000313" key="4">
    <source>
        <dbReference type="Proteomes" id="UP000199205"/>
    </source>
</evidence>
<protein>
    <submittedName>
        <fullName evidence="3">AraC-type DNA-binding protein</fullName>
    </submittedName>
</protein>
<evidence type="ECO:0000313" key="3">
    <source>
        <dbReference type="EMBL" id="SCB09159.1"/>
    </source>
</evidence>
<dbReference type="PANTHER" id="PTHR47894:SF4">
    <property type="entry name" value="HTH-TYPE TRANSCRIPTIONAL REGULATOR GADX"/>
    <property type="match status" value="1"/>
</dbReference>
<dbReference type="PANTHER" id="PTHR47894">
    <property type="entry name" value="HTH-TYPE TRANSCRIPTIONAL REGULATOR GADX"/>
    <property type="match status" value="1"/>
</dbReference>
<reference evidence="3 4" key="1">
    <citation type="submission" date="2016-08" db="EMBL/GenBank/DDBJ databases">
        <authorList>
            <person name="Seilhamer J.J."/>
        </authorList>
    </citation>
    <scope>NUCLEOTIDE SEQUENCE [LARGE SCALE GENOMIC DNA]</scope>
    <source>
        <strain evidence="3 4">P1-7</strain>
    </source>
</reference>
<organism evidence="3 4">
    <name type="scientific">Rhizobium lusitanum</name>
    <dbReference type="NCBI Taxonomy" id="293958"/>
    <lineage>
        <taxon>Bacteria</taxon>
        <taxon>Pseudomonadati</taxon>
        <taxon>Pseudomonadota</taxon>
        <taxon>Alphaproteobacteria</taxon>
        <taxon>Hyphomicrobiales</taxon>
        <taxon>Rhizobiaceae</taxon>
        <taxon>Rhizobium/Agrobacterium group</taxon>
        <taxon>Rhizobium</taxon>
    </lineage>
</organism>